<dbReference type="InterPro" id="IPR036396">
    <property type="entry name" value="Cyt_P450_sf"/>
</dbReference>
<name>A0AAV9QE96_9PEZI</name>
<comment type="caution">
    <text evidence="8">The sequence shown here is derived from an EMBL/GenBank/DDBJ whole genome shotgun (WGS) entry which is preliminary data.</text>
</comment>
<feature type="chain" id="PRO_5043497005" description="Cytochrome P450" evidence="7">
    <location>
        <begin position="24"/>
        <end position="492"/>
    </location>
</feature>
<dbReference type="CDD" id="cd11062">
    <property type="entry name" value="CYP58-like"/>
    <property type="match status" value="1"/>
</dbReference>
<dbReference type="InterPro" id="IPR017972">
    <property type="entry name" value="Cyt_P450_CS"/>
</dbReference>
<dbReference type="InterPro" id="IPR050121">
    <property type="entry name" value="Cytochrome_P450_monoxygenase"/>
</dbReference>
<dbReference type="EMBL" id="JAXLQG010000005">
    <property type="protein sequence ID" value="KAK5539695.1"/>
    <property type="molecule type" value="Genomic_DNA"/>
</dbReference>
<accession>A0AAV9QE96</accession>
<dbReference type="GO" id="GO:0004497">
    <property type="term" value="F:monooxygenase activity"/>
    <property type="evidence" value="ECO:0007669"/>
    <property type="project" value="UniProtKB-KW"/>
</dbReference>
<comment type="similarity">
    <text evidence="2 6">Belongs to the cytochrome P450 family.</text>
</comment>
<keyword evidence="6" id="KW-0503">Monooxygenase</keyword>
<evidence type="ECO:0000256" key="3">
    <source>
        <dbReference type="ARBA" id="ARBA00022723"/>
    </source>
</evidence>
<evidence type="ECO:0000256" key="6">
    <source>
        <dbReference type="RuleBase" id="RU000461"/>
    </source>
</evidence>
<feature type="binding site" description="axial binding residue" evidence="5">
    <location>
        <position position="438"/>
    </location>
    <ligand>
        <name>heme</name>
        <dbReference type="ChEBI" id="CHEBI:30413"/>
    </ligand>
    <ligandPart>
        <name>Fe</name>
        <dbReference type="ChEBI" id="CHEBI:18248"/>
    </ligandPart>
</feature>
<sequence length="492" mass="55961">MASKFLLLGNLVGLWVLWKLAEAIYNAFFHPLCKFPGPFEARLSRWWLLRQEMQGFSHQVLEELHERHGKVVRIAPNELSINAVDANAVIYGQGTKFCKTPYFYRAFETEASNLFTMTERKAHLKDKKLMSNAFSRASILNFEEVMASKVQTLMVRLGQYVEANKPLPLMNAFRCLTLDTITEFCYGEPMGALYVENFDTPLFESFDLATKAIIFFQHFPFLRQLTRWAQRYNLPGTLKGFKGMDEAAVAGVRSIKARRKSGVEARTLFHGMFLSAEENGVNLSDDHLVSEAILMNFAGTDTTAATLAFGLHNIIRRPELYHKLQDELLRMQKANAGARLTYMQLEGNELLSACLKEALRVTCPVSGRLPRTVPADGWNYQGHYIPAGSVVASSPYFECYDKEVFPDPKEYRPERWLVEDTTELQKHFHPFSRGARSCIGQNLSVVEQRLAFAYFVLNFSPKSVVDPNPVFKQFNTLISQSDLNVFVNLNGP</sequence>
<dbReference type="PANTHER" id="PTHR24305:SF166">
    <property type="entry name" value="CYTOCHROME P450 12A4, MITOCHONDRIAL-RELATED"/>
    <property type="match status" value="1"/>
</dbReference>
<gene>
    <name evidence="8" type="ORF">LTR25_003400</name>
</gene>
<feature type="signal peptide" evidence="7">
    <location>
        <begin position="1"/>
        <end position="23"/>
    </location>
</feature>
<evidence type="ECO:0008006" key="10">
    <source>
        <dbReference type="Google" id="ProtNLM"/>
    </source>
</evidence>
<dbReference type="Gene3D" id="1.10.630.10">
    <property type="entry name" value="Cytochrome P450"/>
    <property type="match status" value="1"/>
</dbReference>
<evidence type="ECO:0000313" key="8">
    <source>
        <dbReference type="EMBL" id="KAK5539695.1"/>
    </source>
</evidence>
<dbReference type="InterPro" id="IPR002401">
    <property type="entry name" value="Cyt_P450_E_grp-I"/>
</dbReference>
<dbReference type="PANTHER" id="PTHR24305">
    <property type="entry name" value="CYTOCHROME P450"/>
    <property type="match status" value="1"/>
</dbReference>
<dbReference type="PRINTS" id="PR00385">
    <property type="entry name" value="P450"/>
</dbReference>
<dbReference type="GO" id="GO:0005506">
    <property type="term" value="F:iron ion binding"/>
    <property type="evidence" value="ECO:0007669"/>
    <property type="project" value="InterPro"/>
</dbReference>
<keyword evidence="3 5" id="KW-0479">Metal-binding</keyword>
<keyword evidence="5 6" id="KW-0349">Heme</keyword>
<evidence type="ECO:0000256" key="5">
    <source>
        <dbReference type="PIRSR" id="PIRSR602401-1"/>
    </source>
</evidence>
<organism evidence="8 9">
    <name type="scientific">Vermiconidia calcicola</name>
    <dbReference type="NCBI Taxonomy" id="1690605"/>
    <lineage>
        <taxon>Eukaryota</taxon>
        <taxon>Fungi</taxon>
        <taxon>Dikarya</taxon>
        <taxon>Ascomycota</taxon>
        <taxon>Pezizomycotina</taxon>
        <taxon>Dothideomycetes</taxon>
        <taxon>Dothideomycetidae</taxon>
        <taxon>Mycosphaerellales</taxon>
        <taxon>Extremaceae</taxon>
        <taxon>Vermiconidia</taxon>
    </lineage>
</organism>
<comment type="cofactor">
    <cofactor evidence="1 5">
        <name>heme</name>
        <dbReference type="ChEBI" id="CHEBI:30413"/>
    </cofactor>
</comment>
<protein>
    <recommendedName>
        <fullName evidence="10">Cytochrome P450</fullName>
    </recommendedName>
</protein>
<keyword evidence="6" id="KW-0560">Oxidoreductase</keyword>
<evidence type="ECO:0000256" key="7">
    <source>
        <dbReference type="SAM" id="SignalP"/>
    </source>
</evidence>
<dbReference type="Pfam" id="PF00067">
    <property type="entry name" value="p450"/>
    <property type="match status" value="1"/>
</dbReference>
<reference evidence="8 9" key="1">
    <citation type="submission" date="2023-06" db="EMBL/GenBank/DDBJ databases">
        <title>Black Yeasts Isolated from many extreme environments.</title>
        <authorList>
            <person name="Coleine C."/>
            <person name="Stajich J.E."/>
            <person name="Selbmann L."/>
        </authorList>
    </citation>
    <scope>NUCLEOTIDE SEQUENCE [LARGE SCALE GENOMIC DNA]</scope>
    <source>
        <strain evidence="8 9">CCFEE 5887</strain>
    </source>
</reference>
<dbReference type="AlphaFoldDB" id="A0AAV9QE96"/>
<evidence type="ECO:0000313" key="9">
    <source>
        <dbReference type="Proteomes" id="UP001345827"/>
    </source>
</evidence>
<evidence type="ECO:0000256" key="1">
    <source>
        <dbReference type="ARBA" id="ARBA00001971"/>
    </source>
</evidence>
<dbReference type="PRINTS" id="PR00463">
    <property type="entry name" value="EP450I"/>
</dbReference>
<evidence type="ECO:0000256" key="2">
    <source>
        <dbReference type="ARBA" id="ARBA00010617"/>
    </source>
</evidence>
<keyword evidence="9" id="KW-1185">Reference proteome</keyword>
<dbReference type="PROSITE" id="PS00086">
    <property type="entry name" value="CYTOCHROME_P450"/>
    <property type="match status" value="1"/>
</dbReference>
<dbReference type="Proteomes" id="UP001345827">
    <property type="component" value="Unassembled WGS sequence"/>
</dbReference>
<keyword evidence="4 5" id="KW-0408">Iron</keyword>
<proteinExistence type="inferred from homology"/>
<keyword evidence="7" id="KW-0732">Signal</keyword>
<dbReference type="InterPro" id="IPR001128">
    <property type="entry name" value="Cyt_P450"/>
</dbReference>
<dbReference type="GO" id="GO:0016705">
    <property type="term" value="F:oxidoreductase activity, acting on paired donors, with incorporation or reduction of molecular oxygen"/>
    <property type="evidence" value="ECO:0007669"/>
    <property type="project" value="InterPro"/>
</dbReference>
<dbReference type="GO" id="GO:0020037">
    <property type="term" value="F:heme binding"/>
    <property type="evidence" value="ECO:0007669"/>
    <property type="project" value="InterPro"/>
</dbReference>
<evidence type="ECO:0000256" key="4">
    <source>
        <dbReference type="ARBA" id="ARBA00023004"/>
    </source>
</evidence>
<dbReference type="SUPFAM" id="SSF48264">
    <property type="entry name" value="Cytochrome P450"/>
    <property type="match status" value="1"/>
</dbReference>